<comment type="subcellular location">
    <subcellularLocation>
        <location evidence="2">Cell inner membrane</location>
        <topology evidence="2">Multi-pass membrane protein</topology>
    </subcellularLocation>
</comment>
<keyword evidence="13" id="KW-0472">Membrane</keyword>
<dbReference type="InterPro" id="IPR004358">
    <property type="entry name" value="Sig_transdc_His_kin-like_C"/>
</dbReference>
<gene>
    <name evidence="16" type="ORF">AAG747_19480</name>
</gene>
<keyword evidence="7" id="KW-0808">Transferase</keyword>
<evidence type="ECO:0000256" key="6">
    <source>
        <dbReference type="ARBA" id="ARBA00022553"/>
    </source>
</evidence>
<dbReference type="PANTHER" id="PTHR43304:SF1">
    <property type="entry name" value="PAC DOMAIN-CONTAINING PROTEIN"/>
    <property type="match status" value="1"/>
</dbReference>
<evidence type="ECO:0000259" key="15">
    <source>
        <dbReference type="PROSITE" id="PS50113"/>
    </source>
</evidence>
<dbReference type="SUPFAM" id="SSF55874">
    <property type="entry name" value="ATPase domain of HSP90 chaperone/DNA topoisomerase II/histidine kinase"/>
    <property type="match status" value="1"/>
</dbReference>
<evidence type="ECO:0000259" key="14">
    <source>
        <dbReference type="PROSITE" id="PS50109"/>
    </source>
</evidence>
<comment type="caution">
    <text evidence="16">The sequence shown here is derived from an EMBL/GenBank/DDBJ whole genome shotgun (WGS) entry which is preliminary data.</text>
</comment>
<dbReference type="InterPro" id="IPR000700">
    <property type="entry name" value="PAS-assoc_C"/>
</dbReference>
<feature type="domain" description="PAC" evidence="15">
    <location>
        <begin position="342"/>
        <end position="394"/>
    </location>
</feature>
<dbReference type="PANTHER" id="PTHR43304">
    <property type="entry name" value="PHYTOCHROME-LIKE PROTEIN CPH1"/>
    <property type="match status" value="1"/>
</dbReference>
<evidence type="ECO:0000256" key="4">
    <source>
        <dbReference type="ARBA" id="ARBA00022475"/>
    </source>
</evidence>
<dbReference type="InterPro" id="IPR035965">
    <property type="entry name" value="PAS-like_dom_sf"/>
</dbReference>
<dbReference type="InterPro" id="IPR003661">
    <property type="entry name" value="HisK_dim/P_dom"/>
</dbReference>
<organism evidence="16 17">
    <name type="scientific">Rapidithrix thailandica</name>
    <dbReference type="NCBI Taxonomy" id="413964"/>
    <lineage>
        <taxon>Bacteria</taxon>
        <taxon>Pseudomonadati</taxon>
        <taxon>Bacteroidota</taxon>
        <taxon>Cytophagia</taxon>
        <taxon>Cytophagales</taxon>
        <taxon>Flammeovirgaceae</taxon>
        <taxon>Rapidithrix</taxon>
    </lineage>
</organism>
<reference evidence="16 17" key="1">
    <citation type="submission" date="2024-04" db="EMBL/GenBank/DDBJ databases">
        <title>Novel genus in family Flammeovirgaceae.</title>
        <authorList>
            <person name="Nguyen T.H."/>
            <person name="Vuong T.Q."/>
            <person name="Le H."/>
            <person name="Kim S.-G."/>
        </authorList>
    </citation>
    <scope>NUCLEOTIDE SEQUENCE [LARGE SCALE GENOMIC DNA]</scope>
    <source>
        <strain evidence="16 17">JCM 23209</strain>
    </source>
</reference>
<evidence type="ECO:0000256" key="10">
    <source>
        <dbReference type="ARBA" id="ARBA00022741"/>
    </source>
</evidence>
<dbReference type="InterPro" id="IPR013655">
    <property type="entry name" value="PAS_fold_3"/>
</dbReference>
<dbReference type="SUPFAM" id="SSF47384">
    <property type="entry name" value="Homodimeric domain of signal transducing histidine kinase"/>
    <property type="match status" value="1"/>
</dbReference>
<evidence type="ECO:0000256" key="9">
    <source>
        <dbReference type="ARBA" id="ARBA00022737"/>
    </source>
</evidence>
<evidence type="ECO:0000256" key="2">
    <source>
        <dbReference type="ARBA" id="ARBA00004429"/>
    </source>
</evidence>
<dbReference type="PROSITE" id="PS50113">
    <property type="entry name" value="PAC"/>
    <property type="match status" value="2"/>
</dbReference>
<dbReference type="Pfam" id="PF00512">
    <property type="entry name" value="HisKA"/>
    <property type="match status" value="1"/>
</dbReference>
<dbReference type="Gene3D" id="3.30.450.20">
    <property type="entry name" value="PAS domain"/>
    <property type="match status" value="2"/>
</dbReference>
<keyword evidence="12" id="KW-1133">Transmembrane helix</keyword>
<dbReference type="Proteomes" id="UP001403385">
    <property type="component" value="Unassembled WGS sequence"/>
</dbReference>
<evidence type="ECO:0000256" key="11">
    <source>
        <dbReference type="ARBA" id="ARBA00022777"/>
    </source>
</evidence>
<keyword evidence="8" id="KW-0812">Transmembrane</keyword>
<dbReference type="NCBIfam" id="TIGR00229">
    <property type="entry name" value="sensory_box"/>
    <property type="match status" value="2"/>
</dbReference>
<dbReference type="SMART" id="SM00388">
    <property type="entry name" value="HisKA"/>
    <property type="match status" value="1"/>
</dbReference>
<dbReference type="SUPFAM" id="SSF55785">
    <property type="entry name" value="PYP-like sensor domain (PAS domain)"/>
    <property type="match status" value="2"/>
</dbReference>
<dbReference type="InterPro" id="IPR036097">
    <property type="entry name" value="HisK_dim/P_sf"/>
</dbReference>
<dbReference type="InterPro" id="IPR005467">
    <property type="entry name" value="His_kinase_dom"/>
</dbReference>
<keyword evidence="17" id="KW-1185">Reference proteome</keyword>
<evidence type="ECO:0000256" key="13">
    <source>
        <dbReference type="ARBA" id="ARBA00023136"/>
    </source>
</evidence>
<dbReference type="SMART" id="SM00091">
    <property type="entry name" value="PAS"/>
    <property type="match status" value="3"/>
</dbReference>
<dbReference type="RefSeq" id="WP_346822889.1">
    <property type="nucleotide sequence ID" value="NZ_JBDKWZ010000012.1"/>
</dbReference>
<keyword evidence="11 16" id="KW-0418">Kinase</keyword>
<dbReference type="CDD" id="cd00075">
    <property type="entry name" value="HATPase"/>
    <property type="match status" value="1"/>
</dbReference>
<dbReference type="InterPro" id="IPR001610">
    <property type="entry name" value="PAC"/>
</dbReference>
<dbReference type="InterPro" id="IPR013767">
    <property type="entry name" value="PAS_fold"/>
</dbReference>
<dbReference type="CDD" id="cd00082">
    <property type="entry name" value="HisKA"/>
    <property type="match status" value="1"/>
</dbReference>
<dbReference type="GO" id="GO:0005886">
    <property type="term" value="C:plasma membrane"/>
    <property type="evidence" value="ECO:0007669"/>
    <property type="project" value="UniProtKB-SubCell"/>
</dbReference>
<dbReference type="Gene3D" id="3.30.565.10">
    <property type="entry name" value="Histidine kinase-like ATPase, C-terminal domain"/>
    <property type="match status" value="1"/>
</dbReference>
<dbReference type="InterPro" id="IPR052162">
    <property type="entry name" value="Sensor_kinase/Photoreceptor"/>
</dbReference>
<dbReference type="InterPro" id="IPR036890">
    <property type="entry name" value="HATPase_C_sf"/>
</dbReference>
<dbReference type="InterPro" id="IPR003594">
    <property type="entry name" value="HATPase_dom"/>
</dbReference>
<dbReference type="SMART" id="SM00086">
    <property type="entry name" value="PAC"/>
    <property type="match status" value="1"/>
</dbReference>
<dbReference type="Gene3D" id="1.10.287.130">
    <property type="match status" value="1"/>
</dbReference>
<dbReference type="Pfam" id="PF02518">
    <property type="entry name" value="HATPase_c"/>
    <property type="match status" value="1"/>
</dbReference>
<dbReference type="PRINTS" id="PR00344">
    <property type="entry name" value="BCTRLSENSOR"/>
</dbReference>
<evidence type="ECO:0000256" key="12">
    <source>
        <dbReference type="ARBA" id="ARBA00022989"/>
    </source>
</evidence>
<dbReference type="InterPro" id="IPR000014">
    <property type="entry name" value="PAS"/>
</dbReference>
<comment type="catalytic activity">
    <reaction evidence="1">
        <text>ATP + protein L-histidine = ADP + protein N-phospho-L-histidine.</text>
        <dbReference type="EC" id="2.7.13.3"/>
    </reaction>
</comment>
<keyword evidence="5" id="KW-0997">Cell inner membrane</keyword>
<dbReference type="Pfam" id="PF00989">
    <property type="entry name" value="PAS"/>
    <property type="match status" value="1"/>
</dbReference>
<evidence type="ECO:0000256" key="7">
    <source>
        <dbReference type="ARBA" id="ARBA00022679"/>
    </source>
</evidence>
<evidence type="ECO:0000313" key="16">
    <source>
        <dbReference type="EMBL" id="MEN7550110.1"/>
    </source>
</evidence>
<evidence type="ECO:0000313" key="17">
    <source>
        <dbReference type="Proteomes" id="UP001403385"/>
    </source>
</evidence>
<dbReference type="GO" id="GO:0000166">
    <property type="term" value="F:nucleotide binding"/>
    <property type="evidence" value="ECO:0007669"/>
    <property type="project" value="UniProtKB-KW"/>
</dbReference>
<evidence type="ECO:0000256" key="5">
    <source>
        <dbReference type="ARBA" id="ARBA00022519"/>
    </source>
</evidence>
<keyword evidence="6" id="KW-0597">Phosphoprotein</keyword>
<feature type="domain" description="PAC" evidence="15">
    <location>
        <begin position="214"/>
        <end position="266"/>
    </location>
</feature>
<dbReference type="AlphaFoldDB" id="A0AAW9SC82"/>
<dbReference type="Gene3D" id="2.10.70.100">
    <property type="match status" value="1"/>
</dbReference>
<evidence type="ECO:0000256" key="8">
    <source>
        <dbReference type="ARBA" id="ARBA00022692"/>
    </source>
</evidence>
<protein>
    <recommendedName>
        <fullName evidence="3">histidine kinase</fullName>
        <ecNumber evidence="3">2.7.13.3</ecNumber>
    </recommendedName>
</protein>
<evidence type="ECO:0000256" key="3">
    <source>
        <dbReference type="ARBA" id="ARBA00012438"/>
    </source>
</evidence>
<feature type="domain" description="Histidine kinase" evidence="14">
    <location>
        <begin position="412"/>
        <end position="624"/>
    </location>
</feature>
<keyword evidence="4" id="KW-1003">Cell membrane</keyword>
<proteinExistence type="predicted"/>
<keyword evidence="10" id="KW-0547">Nucleotide-binding</keyword>
<dbReference type="EC" id="2.7.13.3" evidence="3"/>
<dbReference type="SMART" id="SM00387">
    <property type="entry name" value="HATPase_c"/>
    <property type="match status" value="1"/>
</dbReference>
<dbReference type="Pfam" id="PF08447">
    <property type="entry name" value="PAS_3"/>
    <property type="match status" value="1"/>
</dbReference>
<keyword evidence="9" id="KW-0677">Repeat</keyword>
<dbReference type="GO" id="GO:0000155">
    <property type="term" value="F:phosphorelay sensor kinase activity"/>
    <property type="evidence" value="ECO:0007669"/>
    <property type="project" value="InterPro"/>
</dbReference>
<sequence>MSQPKHTKEKIENNQQLTSTTHKHVFENLIIGIIEINQEGKIVYFNTKVNEWLASNLELLSHSYKQLPGEFLNAQQVCFDPVAWAWKQQKAVSFTWKIPTLSATFQGEAVPDMQNDCLLLQLLPVIKEPVLSSSQTFVLNNSDLFKKVFAKMNDGLIVVDAQHCVLHVNKSFLKILRISDADGLLGKPLGELLVEVGEDIDNNVLTQLHQYKGRALEFVIRDTSGKRHWIDIRQSYVPVKELFGFEKVYLVKDITLQKESEEQIKSFSERLYLACQAAKIGIWDYHVKENQEFWDERMFEIYGIREENVNNLTNVFQQSLHPDDRHLDEIAAQKAFRGIKDYNTEFRIIRPDGRLRYIKALAKVLFDVNQEPYRMIGVNWDITERKLAENKILEKNEELKKINKELDQFVYSVSHDLKAPLTSIIGLIRLCRDDTSSPTILEYLQLMERSATKLNNFIQDIAQFSRNARLEVKRERIDFEQLMNDVFEGQKFNENAQKIHKELQLDLQEPFFSDPGRLEIILNNLVANAFRYANLYHPNPQVKVQVIVSGNEALMRVTDNGVGIGSKHIDKIFDMFYRASHDSKGSGLGLSIVKETVEKLNGSIEVQSQFGEGSTFSVKIPSLV</sequence>
<name>A0AAW9SC82_9BACT</name>
<dbReference type="CDD" id="cd00130">
    <property type="entry name" value="PAS"/>
    <property type="match status" value="2"/>
</dbReference>
<dbReference type="FunFam" id="2.10.70.100:FF:000001">
    <property type="entry name" value="Sensory transduction histidine kinase"/>
    <property type="match status" value="1"/>
</dbReference>
<dbReference type="EMBL" id="JBDKWZ010000012">
    <property type="protein sequence ID" value="MEN7550110.1"/>
    <property type="molecule type" value="Genomic_DNA"/>
</dbReference>
<evidence type="ECO:0000256" key="1">
    <source>
        <dbReference type="ARBA" id="ARBA00000085"/>
    </source>
</evidence>
<accession>A0AAW9SC82</accession>
<dbReference type="PROSITE" id="PS50109">
    <property type="entry name" value="HIS_KIN"/>
    <property type="match status" value="1"/>
</dbReference>